<dbReference type="CDD" id="cd13180">
    <property type="entry name" value="RanBD_RanBP3"/>
    <property type="match status" value="1"/>
</dbReference>
<keyword evidence="2" id="KW-0539">Nucleus</keyword>
<evidence type="ECO:0000313" key="6">
    <source>
        <dbReference type="WBParaSite" id="sdigi.contig78.g3793.t1"/>
    </source>
</evidence>
<feature type="domain" description="RanBD1" evidence="4">
    <location>
        <begin position="255"/>
        <end position="338"/>
    </location>
</feature>
<comment type="subcellular location">
    <subcellularLocation>
        <location evidence="1">Nucleus</location>
    </subcellularLocation>
</comment>
<dbReference type="InterPro" id="IPR011993">
    <property type="entry name" value="PH-like_dom_sf"/>
</dbReference>
<evidence type="ECO:0000259" key="4">
    <source>
        <dbReference type="PROSITE" id="PS50196"/>
    </source>
</evidence>
<organism evidence="5 6">
    <name type="scientific">Setaria digitata</name>
    <dbReference type="NCBI Taxonomy" id="48799"/>
    <lineage>
        <taxon>Eukaryota</taxon>
        <taxon>Metazoa</taxon>
        <taxon>Ecdysozoa</taxon>
        <taxon>Nematoda</taxon>
        <taxon>Chromadorea</taxon>
        <taxon>Rhabditida</taxon>
        <taxon>Spirurina</taxon>
        <taxon>Spiruromorpha</taxon>
        <taxon>Filarioidea</taxon>
        <taxon>Setariidae</taxon>
        <taxon>Setaria</taxon>
    </lineage>
</organism>
<proteinExistence type="predicted"/>
<feature type="region of interest" description="Disordered" evidence="3">
    <location>
        <begin position="239"/>
        <end position="259"/>
    </location>
</feature>
<dbReference type="GO" id="GO:0005634">
    <property type="term" value="C:nucleus"/>
    <property type="evidence" value="ECO:0007669"/>
    <property type="project" value="UniProtKB-SubCell"/>
</dbReference>
<dbReference type="PROSITE" id="PS50196">
    <property type="entry name" value="RANBD1"/>
    <property type="match status" value="1"/>
</dbReference>
<accession>A0A915Q757</accession>
<dbReference type="SUPFAM" id="SSF50729">
    <property type="entry name" value="PH domain-like"/>
    <property type="match status" value="1"/>
</dbReference>
<evidence type="ECO:0000313" key="5">
    <source>
        <dbReference type="Proteomes" id="UP000887581"/>
    </source>
</evidence>
<feature type="region of interest" description="Disordered" evidence="3">
    <location>
        <begin position="170"/>
        <end position="200"/>
    </location>
</feature>
<dbReference type="Proteomes" id="UP000887581">
    <property type="component" value="Unplaced"/>
</dbReference>
<dbReference type="PANTHER" id="PTHR23138:SF142">
    <property type="entry name" value="RAN-BINDING PROTEIN 3B-RELATED"/>
    <property type="match status" value="1"/>
</dbReference>
<dbReference type="InterPro" id="IPR045255">
    <property type="entry name" value="RanBP1-like"/>
</dbReference>
<dbReference type="SMART" id="SM00160">
    <property type="entry name" value="RanBD"/>
    <property type="match status" value="1"/>
</dbReference>
<dbReference type="WBParaSite" id="sdigi.contig78.g3793.t1">
    <property type="protein sequence ID" value="sdigi.contig78.g3793.t1"/>
    <property type="gene ID" value="sdigi.contig78.g3793"/>
</dbReference>
<evidence type="ECO:0000256" key="3">
    <source>
        <dbReference type="SAM" id="MobiDB-lite"/>
    </source>
</evidence>
<reference evidence="6" key="1">
    <citation type="submission" date="2022-11" db="UniProtKB">
        <authorList>
            <consortium name="WormBaseParasite"/>
        </authorList>
    </citation>
    <scope>IDENTIFICATION</scope>
</reference>
<dbReference type="GO" id="GO:0006611">
    <property type="term" value="P:protein export from nucleus"/>
    <property type="evidence" value="ECO:0007669"/>
    <property type="project" value="TreeGrafter"/>
</dbReference>
<dbReference type="InterPro" id="IPR000156">
    <property type="entry name" value="Ran_bind_dom"/>
</dbReference>
<dbReference type="PANTHER" id="PTHR23138">
    <property type="entry name" value="RAN BINDING PROTEIN"/>
    <property type="match status" value="1"/>
</dbReference>
<keyword evidence="5" id="KW-1185">Reference proteome</keyword>
<name>A0A915Q757_9BILA</name>
<dbReference type="AlphaFoldDB" id="A0A915Q757"/>
<evidence type="ECO:0000256" key="2">
    <source>
        <dbReference type="ARBA" id="ARBA00023242"/>
    </source>
</evidence>
<dbReference type="Gene3D" id="2.30.29.30">
    <property type="entry name" value="Pleckstrin-homology domain (PH domain)/Phosphotyrosine-binding domain (PTB)"/>
    <property type="match status" value="1"/>
</dbReference>
<sequence>MSAQWEKNHNIMATIEEYRFCETQGLTEEKGLLHCPIPGRLPYLAGVLLMVSFSSDYVLVRDASIDINRFECCTSPLFRVSKTTSLLSEAVMTTKRFTFKSSKLSSAADQLWSASKSGFKADEKSIKLDLGKTLTKNKLEKSTSAGTAGSTSIGFIFGSKLSEKVIVSNGDKVGGQSNSSSLTSESSVSKSEAKSDGPKSVTEVFEEIKQKGASSSFINNYKAKESVAELEAISASSSSLPKEDNSAMVSEKDESVPPKLDVVTGEEGEINIYRAMCKLHSFDSITKSWTERGMSCLRINERGDEPPYTYRIVCRVMGNQRVVLNSQIFPDMIVEKLSLRRVKFSATAPDSKLPVLFLATASEFVAAQLYTTLSGIVESTKREAARKRKFPQIAPADDIESVMSKKVLAEN</sequence>
<feature type="compositionally biased region" description="Basic and acidic residues" evidence="3">
    <location>
        <begin position="241"/>
        <end position="256"/>
    </location>
</feature>
<dbReference type="Pfam" id="PF00638">
    <property type="entry name" value="Ran_BP1"/>
    <property type="match status" value="1"/>
</dbReference>
<feature type="compositionally biased region" description="Low complexity" evidence="3">
    <location>
        <begin position="177"/>
        <end position="190"/>
    </location>
</feature>
<evidence type="ECO:0000256" key="1">
    <source>
        <dbReference type="ARBA" id="ARBA00004123"/>
    </source>
</evidence>
<protein>
    <submittedName>
        <fullName evidence="6">RanBD1 domain-containing protein</fullName>
    </submittedName>
</protein>